<feature type="domain" description="Reverse transcriptase" evidence="1">
    <location>
        <begin position="29"/>
        <end position="97"/>
    </location>
</feature>
<proteinExistence type="predicted"/>
<dbReference type="InterPro" id="IPR043502">
    <property type="entry name" value="DNA/RNA_pol_sf"/>
</dbReference>
<dbReference type="PANTHER" id="PTHR24559">
    <property type="entry name" value="TRANSPOSON TY3-I GAG-POL POLYPROTEIN"/>
    <property type="match status" value="1"/>
</dbReference>
<dbReference type="InterPro" id="IPR053134">
    <property type="entry name" value="RNA-dir_DNA_polymerase"/>
</dbReference>
<dbReference type="CDD" id="cd01647">
    <property type="entry name" value="RT_LTR"/>
    <property type="match status" value="1"/>
</dbReference>
<organism evidence="2 3">
    <name type="scientific">Gossypium australe</name>
    <dbReference type="NCBI Taxonomy" id="47621"/>
    <lineage>
        <taxon>Eukaryota</taxon>
        <taxon>Viridiplantae</taxon>
        <taxon>Streptophyta</taxon>
        <taxon>Embryophyta</taxon>
        <taxon>Tracheophyta</taxon>
        <taxon>Spermatophyta</taxon>
        <taxon>Magnoliopsida</taxon>
        <taxon>eudicotyledons</taxon>
        <taxon>Gunneridae</taxon>
        <taxon>Pentapetalae</taxon>
        <taxon>rosids</taxon>
        <taxon>malvids</taxon>
        <taxon>Malvales</taxon>
        <taxon>Malvaceae</taxon>
        <taxon>Malvoideae</taxon>
        <taxon>Gossypium</taxon>
    </lineage>
</organism>
<keyword evidence="2" id="KW-0808">Transferase</keyword>
<name>A0A5B6VNP5_9ROSI</name>
<reference evidence="3" key="1">
    <citation type="journal article" date="2019" name="Plant Biotechnol. J.">
        <title>Genome sequencing of the Australian wild diploid species Gossypium australe highlights disease resistance and delayed gland morphogenesis.</title>
        <authorList>
            <person name="Cai Y."/>
            <person name="Cai X."/>
            <person name="Wang Q."/>
            <person name="Wang P."/>
            <person name="Zhang Y."/>
            <person name="Cai C."/>
            <person name="Xu Y."/>
            <person name="Wang K."/>
            <person name="Zhou Z."/>
            <person name="Wang C."/>
            <person name="Geng S."/>
            <person name="Li B."/>
            <person name="Dong Q."/>
            <person name="Hou Y."/>
            <person name="Wang H."/>
            <person name="Ai P."/>
            <person name="Liu Z."/>
            <person name="Yi F."/>
            <person name="Sun M."/>
            <person name="An G."/>
            <person name="Cheng J."/>
            <person name="Zhang Y."/>
            <person name="Shi Q."/>
            <person name="Xie Y."/>
            <person name="Shi X."/>
            <person name="Chang Y."/>
            <person name="Huang F."/>
            <person name="Chen Y."/>
            <person name="Hong S."/>
            <person name="Mi L."/>
            <person name="Sun Q."/>
            <person name="Zhang L."/>
            <person name="Zhou B."/>
            <person name="Peng R."/>
            <person name="Zhang X."/>
            <person name="Liu F."/>
        </authorList>
    </citation>
    <scope>NUCLEOTIDE SEQUENCE [LARGE SCALE GENOMIC DNA]</scope>
    <source>
        <strain evidence="3">cv. PA1801</strain>
    </source>
</reference>
<dbReference type="SUPFAM" id="SSF56672">
    <property type="entry name" value="DNA/RNA polymerases"/>
    <property type="match status" value="1"/>
</dbReference>
<dbReference type="InterPro" id="IPR000477">
    <property type="entry name" value="RT_dom"/>
</dbReference>
<dbReference type="PANTHER" id="PTHR24559:SF444">
    <property type="entry name" value="REVERSE TRANSCRIPTASE DOMAIN-CONTAINING PROTEIN"/>
    <property type="match status" value="1"/>
</dbReference>
<sequence length="98" mass="11725">MRLCLDCQQLNKVTIKDKYLLRHTDDLFDQLKDSDVPKTTFRTRYKHYEFLVMPFGLTNAPSVLMDLVNRIVQSHLDKFFVVFINDILIYSRDEIEHT</sequence>
<keyword evidence="2" id="KW-0695">RNA-directed DNA polymerase</keyword>
<dbReference type="EMBL" id="SMMG02000006">
    <property type="protein sequence ID" value="KAA3470608.1"/>
    <property type="molecule type" value="Genomic_DNA"/>
</dbReference>
<evidence type="ECO:0000313" key="3">
    <source>
        <dbReference type="Proteomes" id="UP000325315"/>
    </source>
</evidence>
<evidence type="ECO:0000313" key="2">
    <source>
        <dbReference type="EMBL" id="KAA3470608.1"/>
    </source>
</evidence>
<dbReference type="Gene3D" id="3.10.10.10">
    <property type="entry name" value="HIV Type 1 Reverse Transcriptase, subunit A, domain 1"/>
    <property type="match status" value="2"/>
</dbReference>
<evidence type="ECO:0000259" key="1">
    <source>
        <dbReference type="Pfam" id="PF00078"/>
    </source>
</evidence>
<gene>
    <name evidence="2" type="ORF">EPI10_016300</name>
</gene>
<dbReference type="Gene3D" id="3.30.70.270">
    <property type="match status" value="2"/>
</dbReference>
<dbReference type="Pfam" id="PF00078">
    <property type="entry name" value="RVT_1"/>
    <property type="match status" value="1"/>
</dbReference>
<dbReference type="OrthoDB" id="999584at2759"/>
<accession>A0A5B6VNP5</accession>
<dbReference type="AlphaFoldDB" id="A0A5B6VNP5"/>
<comment type="caution">
    <text evidence="2">The sequence shown here is derived from an EMBL/GenBank/DDBJ whole genome shotgun (WGS) entry which is preliminary data.</text>
</comment>
<protein>
    <submittedName>
        <fullName evidence="2">RNA-directed DNA polymerase-like protein</fullName>
    </submittedName>
</protein>
<dbReference type="InterPro" id="IPR043128">
    <property type="entry name" value="Rev_trsase/Diguanyl_cyclase"/>
</dbReference>
<dbReference type="Proteomes" id="UP000325315">
    <property type="component" value="Unassembled WGS sequence"/>
</dbReference>
<keyword evidence="2" id="KW-0548">Nucleotidyltransferase</keyword>
<keyword evidence="3" id="KW-1185">Reference proteome</keyword>
<dbReference type="GO" id="GO:0003964">
    <property type="term" value="F:RNA-directed DNA polymerase activity"/>
    <property type="evidence" value="ECO:0007669"/>
    <property type="project" value="UniProtKB-KW"/>
</dbReference>